<reference evidence="1" key="1">
    <citation type="submission" date="2013-04" db="EMBL/GenBank/DDBJ databases">
        <authorList>
            <person name="Harkins D.M."/>
            <person name="Durkin A.S."/>
            <person name="Brinkac L.M."/>
            <person name="Haft D.H."/>
            <person name="Selengut J.D."/>
            <person name="Sanka R."/>
            <person name="DePew J."/>
            <person name="Purushe J."/>
            <person name="Galloway R.L."/>
            <person name="Vinetz J.M."/>
            <person name="Sutton G.G."/>
            <person name="Nierman W.C."/>
            <person name="Fouts D.E."/>
        </authorList>
    </citation>
    <scope>NUCLEOTIDE SEQUENCE [LARGE SCALE GENOMIC DNA]</scope>
    <source>
        <strain evidence="1">CDC</strain>
    </source>
</reference>
<name>R9A1X8_9LEPT</name>
<dbReference type="STRING" id="1218599.LEP1GSC195_2914"/>
<dbReference type="Proteomes" id="UP000013984">
    <property type="component" value="Unassembled WGS sequence"/>
</dbReference>
<sequence>MSCENRMIAVSLRTQKVPFLGIAKKFRRCYPIQEFHFLER</sequence>
<accession>R9A1X8</accession>
<protein>
    <submittedName>
        <fullName evidence="1">Uncharacterized protein</fullName>
    </submittedName>
</protein>
<gene>
    <name evidence="1" type="ORF">LEP1GSC195_2914</name>
</gene>
<keyword evidence="2" id="KW-1185">Reference proteome</keyword>
<comment type="caution">
    <text evidence="1">The sequence shown here is derived from an EMBL/GenBank/DDBJ whole genome shotgun (WGS) entry which is preliminary data.</text>
</comment>
<proteinExistence type="predicted"/>
<dbReference type="AlphaFoldDB" id="R9A1X8"/>
<evidence type="ECO:0000313" key="1">
    <source>
        <dbReference type="EMBL" id="EOQ96203.1"/>
    </source>
</evidence>
<organism evidence="1 2">
    <name type="scientific">Leptospira wolbachii serovar Codice str. CDC</name>
    <dbReference type="NCBI Taxonomy" id="1218599"/>
    <lineage>
        <taxon>Bacteria</taxon>
        <taxon>Pseudomonadati</taxon>
        <taxon>Spirochaetota</taxon>
        <taxon>Spirochaetia</taxon>
        <taxon>Leptospirales</taxon>
        <taxon>Leptospiraceae</taxon>
        <taxon>Leptospira</taxon>
    </lineage>
</organism>
<evidence type="ECO:0000313" key="2">
    <source>
        <dbReference type="Proteomes" id="UP000013984"/>
    </source>
</evidence>
<dbReference type="EMBL" id="AOGZ02000014">
    <property type="protein sequence ID" value="EOQ96203.1"/>
    <property type="molecule type" value="Genomic_DNA"/>
</dbReference>